<keyword evidence="3" id="KW-1185">Reference proteome</keyword>
<dbReference type="EMBL" id="JQCA01000024">
    <property type="protein sequence ID" value="KRO04757.1"/>
    <property type="molecule type" value="Genomic_DNA"/>
</dbReference>
<dbReference type="AlphaFoldDB" id="A0A0R2LSS5"/>
<dbReference type="SUPFAM" id="SSF52317">
    <property type="entry name" value="Class I glutamine amidotransferase-like"/>
    <property type="match status" value="1"/>
</dbReference>
<dbReference type="GO" id="GO:0005829">
    <property type="term" value="C:cytosol"/>
    <property type="evidence" value="ECO:0007669"/>
    <property type="project" value="TreeGrafter"/>
</dbReference>
<name>A0A0R2LSS5_9LACO</name>
<accession>A0A0R2LSS5</accession>
<comment type="caution">
    <text evidence="2">The sequence shown here is derived from an EMBL/GenBank/DDBJ whole genome shotgun (WGS) entry which is preliminary data.</text>
</comment>
<organism evidence="2 3">
    <name type="scientific">Levilactobacillus paucivorans</name>
    <dbReference type="NCBI Taxonomy" id="616990"/>
    <lineage>
        <taxon>Bacteria</taxon>
        <taxon>Bacillati</taxon>
        <taxon>Bacillota</taxon>
        <taxon>Bacilli</taxon>
        <taxon>Lactobacillales</taxon>
        <taxon>Lactobacillaceae</taxon>
        <taxon>Levilactobacillus</taxon>
    </lineage>
</organism>
<dbReference type="CDD" id="cd01741">
    <property type="entry name" value="GATase1_1"/>
    <property type="match status" value="1"/>
</dbReference>
<dbReference type="Gene3D" id="3.40.50.880">
    <property type="match status" value="1"/>
</dbReference>
<dbReference type="PATRIC" id="fig|616990.3.peg.855"/>
<gene>
    <name evidence="2" type="ORF">IV54_GL000782</name>
</gene>
<protein>
    <recommendedName>
        <fullName evidence="1">Glutamine amidotransferase domain-containing protein</fullName>
    </recommendedName>
</protein>
<dbReference type="InterPro" id="IPR029062">
    <property type="entry name" value="Class_I_gatase-like"/>
</dbReference>
<evidence type="ECO:0000313" key="2">
    <source>
        <dbReference type="EMBL" id="KRO04757.1"/>
    </source>
</evidence>
<dbReference type="Pfam" id="PF00117">
    <property type="entry name" value="GATase"/>
    <property type="match status" value="1"/>
</dbReference>
<dbReference type="Proteomes" id="UP000051906">
    <property type="component" value="Unassembled WGS sequence"/>
</dbReference>
<dbReference type="PANTHER" id="PTHR42695:SF5">
    <property type="entry name" value="GLUTAMINE AMIDOTRANSFERASE YLR126C-RELATED"/>
    <property type="match status" value="1"/>
</dbReference>
<dbReference type="PANTHER" id="PTHR42695">
    <property type="entry name" value="GLUTAMINE AMIDOTRANSFERASE YLR126C-RELATED"/>
    <property type="match status" value="1"/>
</dbReference>
<feature type="domain" description="Glutamine amidotransferase" evidence="1">
    <location>
        <begin position="44"/>
        <end position="176"/>
    </location>
</feature>
<evidence type="ECO:0000259" key="1">
    <source>
        <dbReference type="Pfam" id="PF00117"/>
    </source>
</evidence>
<proteinExistence type="predicted"/>
<sequence length="226" mass="24983">MSAMRVNILQHTPEEGPGAIRIWAHDRGHKVFVYHPAQHGKLPTVDETDLLVVLGGPISPNDSAPWIAAERELMRQMMAAHKPIFGACFGAQQIAKLMGAKVSPAPAKEVGWAPVRRLTTVIPGIPKSLTVLHWHQDRFDLPAGAIRLFESDQIDNQGLLVNGNVIGLQFHLEVMEDNVYTMVVNDGDYVRGSVLNQTAQDVADFPIPAENFLVMARLLDFISRRV</sequence>
<dbReference type="InterPro" id="IPR017926">
    <property type="entry name" value="GATASE"/>
</dbReference>
<reference evidence="2 3" key="1">
    <citation type="journal article" date="2015" name="Genome Announc.">
        <title>Expanding the biotechnology potential of lactobacilli through comparative genomics of 213 strains and associated genera.</title>
        <authorList>
            <person name="Sun Z."/>
            <person name="Harris H.M."/>
            <person name="McCann A."/>
            <person name="Guo C."/>
            <person name="Argimon S."/>
            <person name="Zhang W."/>
            <person name="Yang X."/>
            <person name="Jeffery I.B."/>
            <person name="Cooney J.C."/>
            <person name="Kagawa T.F."/>
            <person name="Liu W."/>
            <person name="Song Y."/>
            <person name="Salvetti E."/>
            <person name="Wrobel A."/>
            <person name="Rasinkangas P."/>
            <person name="Parkhill J."/>
            <person name="Rea M.C."/>
            <person name="O'Sullivan O."/>
            <person name="Ritari J."/>
            <person name="Douillard F.P."/>
            <person name="Paul Ross R."/>
            <person name="Yang R."/>
            <person name="Briner A.E."/>
            <person name="Felis G.E."/>
            <person name="de Vos W.M."/>
            <person name="Barrangou R."/>
            <person name="Klaenhammer T.R."/>
            <person name="Caufield P.W."/>
            <person name="Cui Y."/>
            <person name="Zhang H."/>
            <person name="O'Toole P.W."/>
        </authorList>
    </citation>
    <scope>NUCLEOTIDE SEQUENCE [LARGE SCALE GENOMIC DNA]</scope>
    <source>
        <strain evidence="2 3">DSM 22467</strain>
    </source>
</reference>
<dbReference type="InterPro" id="IPR044992">
    <property type="entry name" value="ChyE-like"/>
</dbReference>
<evidence type="ECO:0000313" key="3">
    <source>
        <dbReference type="Proteomes" id="UP000051906"/>
    </source>
</evidence>
<dbReference type="STRING" id="616990.IV54_GL000782"/>
<dbReference type="PROSITE" id="PS51273">
    <property type="entry name" value="GATASE_TYPE_1"/>
    <property type="match status" value="1"/>
</dbReference>